<accession>A0ABS5XNG9</accession>
<sequence>MPERLPEIHTHGACDGLSQFNRKINRVHFSDLTGTMSQFFENILPAAVTVNQLLVV</sequence>
<evidence type="ECO:0000313" key="2">
    <source>
        <dbReference type="Proteomes" id="UP001519667"/>
    </source>
</evidence>
<protein>
    <submittedName>
        <fullName evidence="1">Uncharacterized protein</fullName>
    </submittedName>
</protein>
<name>A0ABS5XNG9_9GAMM</name>
<proteinExistence type="predicted"/>
<reference evidence="1 2" key="1">
    <citation type="submission" date="2021-04" db="EMBL/GenBank/DDBJ databases">
        <title>Pseudomonas boanensis sp. nov., a bacterium isolated from river water used for household purposes in Boane District, Mozambique.</title>
        <authorList>
            <person name="Nicklasson M."/>
            <person name="Martin-Rodriguez A.J."/>
            <person name="Thorell K."/>
            <person name="Neves L."/>
            <person name="Mussagy A."/>
            <person name="Rydberg H.A."/>
            <person name="Hernroth B."/>
            <person name="Svensson-Stadler L."/>
            <person name="Sjoling A."/>
        </authorList>
    </citation>
    <scope>NUCLEOTIDE SEQUENCE [LARGE SCALE GENOMIC DNA]</scope>
    <source>
        <strain evidence="1 2">DB1</strain>
    </source>
</reference>
<keyword evidence="2" id="KW-1185">Reference proteome</keyword>
<organism evidence="1 2">
    <name type="scientific">Metapseudomonas boanensis</name>
    <dbReference type="NCBI Taxonomy" id="2822138"/>
    <lineage>
        <taxon>Bacteria</taxon>
        <taxon>Pseudomonadati</taxon>
        <taxon>Pseudomonadota</taxon>
        <taxon>Gammaproteobacteria</taxon>
        <taxon>Pseudomonadales</taxon>
        <taxon>Pseudomonadaceae</taxon>
        <taxon>Metapseudomonas</taxon>
    </lineage>
</organism>
<gene>
    <name evidence="1" type="ORF">J7302_24395</name>
</gene>
<comment type="caution">
    <text evidence="1">The sequence shown here is derived from an EMBL/GenBank/DDBJ whole genome shotgun (WGS) entry which is preliminary data.</text>
</comment>
<dbReference type="Proteomes" id="UP001519667">
    <property type="component" value="Unassembled WGS sequence"/>
</dbReference>
<dbReference type="RefSeq" id="WP_215380895.1">
    <property type="nucleotide sequence ID" value="NZ_JAGTIS010000023.1"/>
</dbReference>
<dbReference type="EMBL" id="JAGTIS010000023">
    <property type="protein sequence ID" value="MBT8769252.1"/>
    <property type="molecule type" value="Genomic_DNA"/>
</dbReference>
<evidence type="ECO:0000313" key="1">
    <source>
        <dbReference type="EMBL" id="MBT8769252.1"/>
    </source>
</evidence>